<dbReference type="EMBL" id="CACRXK020002969">
    <property type="protein sequence ID" value="CAB3996886.1"/>
    <property type="molecule type" value="Genomic_DNA"/>
</dbReference>
<comment type="caution">
    <text evidence="1">The sequence shown here is derived from an EMBL/GenBank/DDBJ whole genome shotgun (WGS) entry which is preliminary data.</text>
</comment>
<dbReference type="Proteomes" id="UP001152795">
    <property type="component" value="Unassembled WGS sequence"/>
</dbReference>
<evidence type="ECO:0000313" key="1">
    <source>
        <dbReference type="EMBL" id="CAB3996886.1"/>
    </source>
</evidence>
<dbReference type="GO" id="GO:0008270">
    <property type="term" value="F:zinc ion binding"/>
    <property type="evidence" value="ECO:0007669"/>
    <property type="project" value="InterPro"/>
</dbReference>
<accession>A0A7D9E220</accession>
<evidence type="ECO:0000313" key="2">
    <source>
        <dbReference type="Proteomes" id="UP001152795"/>
    </source>
</evidence>
<dbReference type="SUPFAM" id="SSF57756">
    <property type="entry name" value="Retrovirus zinc finger-like domains"/>
    <property type="match status" value="1"/>
</dbReference>
<sequence length="257" mass="29581">MAEEPQIPQQVSPLGEQNVAPAEISSNDGNIVNVPQENLEVYTHSEIISLGKGPVNDYSRGILSNYVDRESRFILVVKLFHLARDQTLQRQYTELQAKVEALTTSSLDPLLMKIRNLASRSIAEFSRFEAMDLLEANKNTPQDNKYEKANYYKLTYETLRAKVNSSTNEQFRAFLLPLLGDKDQDIISRVEKNHVRRHQTTTLPPSMRRATTASPYRSIRCYYCQKFGHTRNTCYKLKRDQEQFNVTGQAQQNMKDV</sequence>
<organism evidence="1 2">
    <name type="scientific">Paramuricea clavata</name>
    <name type="common">Red gorgonian</name>
    <name type="synonym">Violescent sea-whip</name>
    <dbReference type="NCBI Taxonomy" id="317549"/>
    <lineage>
        <taxon>Eukaryota</taxon>
        <taxon>Metazoa</taxon>
        <taxon>Cnidaria</taxon>
        <taxon>Anthozoa</taxon>
        <taxon>Octocorallia</taxon>
        <taxon>Malacalcyonacea</taxon>
        <taxon>Plexauridae</taxon>
        <taxon>Paramuricea</taxon>
    </lineage>
</organism>
<dbReference type="InterPro" id="IPR036875">
    <property type="entry name" value="Znf_CCHC_sf"/>
</dbReference>
<dbReference type="AlphaFoldDB" id="A0A7D9E220"/>
<dbReference type="GO" id="GO:0003676">
    <property type="term" value="F:nucleic acid binding"/>
    <property type="evidence" value="ECO:0007669"/>
    <property type="project" value="InterPro"/>
</dbReference>
<proteinExistence type="predicted"/>
<name>A0A7D9E220_PARCT</name>
<reference evidence="1" key="1">
    <citation type="submission" date="2020-04" db="EMBL/GenBank/DDBJ databases">
        <authorList>
            <person name="Alioto T."/>
            <person name="Alioto T."/>
            <person name="Gomez Garrido J."/>
        </authorList>
    </citation>
    <scope>NUCLEOTIDE SEQUENCE</scope>
    <source>
        <strain evidence="1">A484AB</strain>
    </source>
</reference>
<dbReference type="OrthoDB" id="5974899at2759"/>
<protein>
    <submittedName>
        <fullName evidence="1">Gliding motility regulatory -like</fullName>
    </submittedName>
</protein>
<keyword evidence="2" id="KW-1185">Reference proteome</keyword>
<gene>
    <name evidence="1" type="ORF">PACLA_8A043067</name>
</gene>